<feature type="compositionally biased region" description="Basic and acidic residues" evidence="1">
    <location>
        <begin position="77"/>
        <end position="90"/>
    </location>
</feature>
<dbReference type="EMBL" id="JBBPBK010000355">
    <property type="protein sequence ID" value="KAK9265613.1"/>
    <property type="molecule type" value="Genomic_DNA"/>
</dbReference>
<feature type="compositionally biased region" description="Acidic residues" evidence="1">
    <location>
        <begin position="273"/>
        <end position="287"/>
    </location>
</feature>
<evidence type="ECO:0000313" key="3">
    <source>
        <dbReference type="Proteomes" id="UP001415857"/>
    </source>
</evidence>
<gene>
    <name evidence="2" type="ORF">L1049_028597</name>
</gene>
<dbReference type="Proteomes" id="UP001415857">
    <property type="component" value="Unassembled WGS sequence"/>
</dbReference>
<feature type="region of interest" description="Disordered" evidence="1">
    <location>
        <begin position="262"/>
        <end position="288"/>
    </location>
</feature>
<name>A0AAP0N3H7_LIQFO</name>
<evidence type="ECO:0000313" key="2">
    <source>
        <dbReference type="EMBL" id="KAK9265613.1"/>
    </source>
</evidence>
<sequence length="700" mass="78043">MLLKNLMEEKQLDFNRPLLSVRRFSSTETSSEVGGKRKTDNSPCCIPPPPFYKSELKSGPIRKPGTVPFLWEQIPGRPKDESKSRTRALERPAITPKLPPGRNLNVKQQPLDKGTENQTITRPQMENISYSSKNVPSLGKNEAKFESSKEGIEEKQSSSSEDGDEAYVDALDTLSRTESFFLNCSISGISGLDGPDMKPSGTFSTDPQTRDFMMGRFLPAAKAIASETPQYVSRKQHVPREQPRQVNKVVSWDKRPPRYHYRPNFVPHYAQDNGEEESEDEDGDYDQPENLAGKICGLFPRLGLKNSLCLLNPVPGMRTQAQAPVSSVRRAQAKPSYAGSLSATEVEHVRDTVYEQRSTGGLQKAELHEDESNMKSKTNHVSYQNNSQRPDGSFPCSRLQGGGISPYRNEFPQSFNEEKGFLGIPEEAKGFRVNGLSSHKKGCISFQELLASDNSKWESDPASPAVEKTVYIDSIQMVASRNSNSSFSDMKGILISGGNDFEILVKTKGMEETSFLDCSREDIKTLNITNEKAMLQPKILESVDLSLLSSSDISNQEVQMDTMKGFRKDQDLIKDPITLAGTEGAGDGKVDHENQQPPKTDQENSHGAYPQFPLPPPLPKSPSESWLCRTLPSISSRNPSSRSYLGMHMYDRPHASKTTTLDPKWETIVKTSKSHHGHLRFSEMKWVSLCRALEAYFCSA</sequence>
<proteinExistence type="predicted"/>
<feature type="compositionally biased region" description="Polar residues" evidence="1">
    <location>
        <begin position="116"/>
        <end position="135"/>
    </location>
</feature>
<dbReference type="PANTHER" id="PTHR33671:SF2">
    <property type="entry name" value="N-METHYLTRANSFERASE, PUTATIVE (DUF688)-RELATED"/>
    <property type="match status" value="1"/>
</dbReference>
<feature type="region of interest" description="Disordered" evidence="1">
    <location>
        <begin position="579"/>
        <end position="623"/>
    </location>
</feature>
<evidence type="ECO:0000256" key="1">
    <source>
        <dbReference type="SAM" id="MobiDB-lite"/>
    </source>
</evidence>
<reference evidence="2 3" key="1">
    <citation type="journal article" date="2024" name="Plant J.">
        <title>Genome sequences and population genomics reveal climatic adaptation and genomic divergence between two closely related sweetgum species.</title>
        <authorList>
            <person name="Xu W.Q."/>
            <person name="Ren C.Q."/>
            <person name="Zhang X.Y."/>
            <person name="Comes H.P."/>
            <person name="Liu X.H."/>
            <person name="Li Y.G."/>
            <person name="Kettle C.J."/>
            <person name="Jalonen R."/>
            <person name="Gaisberger H."/>
            <person name="Ma Y.Z."/>
            <person name="Qiu Y.X."/>
        </authorList>
    </citation>
    <scope>NUCLEOTIDE SEQUENCE [LARGE SCALE GENOMIC DNA]</scope>
    <source>
        <strain evidence="2">Hangzhou</strain>
    </source>
</reference>
<feature type="compositionally biased region" description="Basic and acidic residues" evidence="1">
    <location>
        <begin position="141"/>
        <end position="156"/>
    </location>
</feature>
<comment type="caution">
    <text evidence="2">The sequence shown here is derived from an EMBL/GenBank/DDBJ whole genome shotgun (WGS) entry which is preliminary data.</text>
</comment>
<accession>A0AAP0N3H7</accession>
<feature type="region of interest" description="Disordered" evidence="1">
    <location>
        <begin position="366"/>
        <end position="399"/>
    </location>
</feature>
<organism evidence="2 3">
    <name type="scientific">Liquidambar formosana</name>
    <name type="common">Formosan gum</name>
    <dbReference type="NCBI Taxonomy" id="63359"/>
    <lineage>
        <taxon>Eukaryota</taxon>
        <taxon>Viridiplantae</taxon>
        <taxon>Streptophyta</taxon>
        <taxon>Embryophyta</taxon>
        <taxon>Tracheophyta</taxon>
        <taxon>Spermatophyta</taxon>
        <taxon>Magnoliopsida</taxon>
        <taxon>eudicotyledons</taxon>
        <taxon>Gunneridae</taxon>
        <taxon>Pentapetalae</taxon>
        <taxon>Saxifragales</taxon>
        <taxon>Altingiaceae</taxon>
        <taxon>Liquidambar</taxon>
    </lineage>
</organism>
<dbReference type="Pfam" id="PF05097">
    <property type="entry name" value="DUF688"/>
    <property type="match status" value="1"/>
</dbReference>
<dbReference type="AlphaFoldDB" id="A0AAP0N3H7"/>
<protein>
    <submittedName>
        <fullName evidence="2">Uncharacterized protein</fullName>
    </submittedName>
</protein>
<dbReference type="PANTHER" id="PTHR33671">
    <property type="entry name" value="N-METHYLTRANSFERASE, PUTATIVE (DUF688)-RELATED"/>
    <property type="match status" value="1"/>
</dbReference>
<keyword evidence="3" id="KW-1185">Reference proteome</keyword>
<dbReference type="InterPro" id="IPR007789">
    <property type="entry name" value="DUF688"/>
</dbReference>
<feature type="compositionally biased region" description="Polar residues" evidence="1">
    <location>
        <begin position="375"/>
        <end position="390"/>
    </location>
</feature>
<feature type="region of interest" description="Disordered" evidence="1">
    <location>
        <begin position="24"/>
        <end position="164"/>
    </location>
</feature>
<feature type="compositionally biased region" description="Basic and acidic residues" evidence="1">
    <location>
        <begin position="586"/>
        <end position="604"/>
    </location>
</feature>